<dbReference type="AlphaFoldDB" id="A0A5S4WHK6"/>
<name>A0A5S4WHK6_9BRAD</name>
<comment type="caution">
    <text evidence="1">The sequence shown here is derived from an EMBL/GenBank/DDBJ whole genome shotgun (WGS) entry which is preliminary data.</text>
</comment>
<reference evidence="1 2" key="1">
    <citation type="submission" date="2019-08" db="EMBL/GenBank/DDBJ databases">
        <title>Bradyrhizobium hipponensis sp. nov., a rhizobium isolated from a Lupinus angustifolius root nodule in Tunisia.</title>
        <authorList>
            <person name="Off K."/>
            <person name="Rejili M."/>
            <person name="Mars M."/>
            <person name="Brachmann A."/>
            <person name="Marin M."/>
        </authorList>
    </citation>
    <scope>NUCLEOTIDE SEQUENCE [LARGE SCALE GENOMIC DNA]</scope>
    <source>
        <strain evidence="1 2">CTAW11</strain>
    </source>
</reference>
<accession>A0A5S4WHK6</accession>
<evidence type="ECO:0000313" key="1">
    <source>
        <dbReference type="EMBL" id="TYL81661.1"/>
    </source>
</evidence>
<evidence type="ECO:0000313" key="2">
    <source>
        <dbReference type="Proteomes" id="UP000324853"/>
    </source>
</evidence>
<gene>
    <name evidence="1" type="ORF">FXB38_22790</name>
</gene>
<dbReference type="OrthoDB" id="8239053at2"/>
<protein>
    <submittedName>
        <fullName evidence="1">Uncharacterized protein</fullName>
    </submittedName>
</protein>
<dbReference type="EMBL" id="VSSR01000038">
    <property type="protein sequence ID" value="TYL81661.1"/>
    <property type="molecule type" value="Genomic_DNA"/>
</dbReference>
<sequence>MTETEKKLLIALVAMVHQHQYEYEDDVDTLAESAGQLAIQALADFGLMEIVDTRFGRWTEAGRKFSEEIGYVKHKTAYPGSIRLTGRSEPEK</sequence>
<organism evidence="1 2">
    <name type="scientific">Bradyrhizobium cytisi</name>
    <dbReference type="NCBI Taxonomy" id="515489"/>
    <lineage>
        <taxon>Bacteria</taxon>
        <taxon>Pseudomonadati</taxon>
        <taxon>Pseudomonadota</taxon>
        <taxon>Alphaproteobacteria</taxon>
        <taxon>Hyphomicrobiales</taxon>
        <taxon>Nitrobacteraceae</taxon>
        <taxon>Bradyrhizobium</taxon>
    </lineage>
</organism>
<keyword evidence="2" id="KW-1185">Reference proteome</keyword>
<dbReference type="Proteomes" id="UP000324853">
    <property type="component" value="Unassembled WGS sequence"/>
</dbReference>
<dbReference type="RefSeq" id="WP_148753208.1">
    <property type="nucleotide sequence ID" value="NZ_VSSR01000038.1"/>
</dbReference>
<proteinExistence type="predicted"/>